<dbReference type="InterPro" id="IPR051532">
    <property type="entry name" value="Ester_Hydrolysis_Enzymes"/>
</dbReference>
<accession>A0AAW8U1A2</accession>
<dbReference type="PANTHER" id="PTHR30383:SF5">
    <property type="entry name" value="SGNH HYDROLASE-TYPE ESTERASE DOMAIN-CONTAINING PROTEIN"/>
    <property type="match status" value="1"/>
</dbReference>
<dbReference type="GeneID" id="78364624"/>
<dbReference type="SUPFAM" id="SSF52266">
    <property type="entry name" value="SGNH hydrolase"/>
    <property type="match status" value="1"/>
</dbReference>
<reference evidence="2" key="1">
    <citation type="submission" date="2023-03" db="EMBL/GenBank/DDBJ databases">
        <authorList>
            <person name="Shen W."/>
            <person name="Cai J."/>
        </authorList>
    </citation>
    <scope>NUCLEOTIDE SEQUENCE</scope>
    <source>
        <strain evidence="2">B226-2</strain>
    </source>
</reference>
<evidence type="ECO:0000259" key="1">
    <source>
        <dbReference type="Pfam" id="PF13472"/>
    </source>
</evidence>
<dbReference type="GO" id="GO:0004622">
    <property type="term" value="F:phosphatidylcholine lysophospholipase activity"/>
    <property type="evidence" value="ECO:0007669"/>
    <property type="project" value="TreeGrafter"/>
</dbReference>
<dbReference type="EMBL" id="JARQBJ010000003">
    <property type="protein sequence ID" value="MDT2810462.1"/>
    <property type="molecule type" value="Genomic_DNA"/>
</dbReference>
<dbReference type="PANTHER" id="PTHR30383">
    <property type="entry name" value="THIOESTERASE 1/PROTEASE 1/LYSOPHOSPHOLIPASE L1"/>
    <property type="match status" value="1"/>
</dbReference>
<dbReference type="CDD" id="cd00229">
    <property type="entry name" value="SGNH_hydrolase"/>
    <property type="match status" value="1"/>
</dbReference>
<comment type="caution">
    <text evidence="2">The sequence shown here is derived from an EMBL/GenBank/DDBJ whole genome shotgun (WGS) entry which is preliminary data.</text>
</comment>
<sequence>MKKIVVIGDSIAAGMYQGAVSSILDDFITDELTGMGFPGYEVINLGRPKEGSPEVAARIEEAVAADADFVVINVGINDALNRPEQVATYKATMEAMVKKFDPEKVILMGLGVVDREKKPAADPAVLQLFNENLKAIALATGAKFIDMYHHEMVYPAPLEFISEDGLHPSKFGYHLYGGLIARDIKNKLIG</sequence>
<protein>
    <submittedName>
        <fullName evidence="2">SGNH/GDSL hydrolase family protein</fullName>
    </submittedName>
</protein>
<dbReference type="Pfam" id="PF13472">
    <property type="entry name" value="Lipase_GDSL_2"/>
    <property type="match status" value="1"/>
</dbReference>
<feature type="domain" description="SGNH hydrolase-type esterase" evidence="1">
    <location>
        <begin position="6"/>
        <end position="174"/>
    </location>
</feature>
<evidence type="ECO:0000313" key="2">
    <source>
        <dbReference type="EMBL" id="MDT2810462.1"/>
    </source>
</evidence>
<gene>
    <name evidence="2" type="ORF">P7H43_08190</name>
</gene>
<organism evidence="2 3">
    <name type="scientific">Enterococcus asini</name>
    <dbReference type="NCBI Taxonomy" id="57732"/>
    <lineage>
        <taxon>Bacteria</taxon>
        <taxon>Bacillati</taxon>
        <taxon>Bacillota</taxon>
        <taxon>Bacilli</taxon>
        <taxon>Lactobacillales</taxon>
        <taxon>Enterococcaceae</taxon>
        <taxon>Enterococcus</taxon>
    </lineage>
</organism>
<dbReference type="Proteomes" id="UP001256711">
    <property type="component" value="Unassembled WGS sequence"/>
</dbReference>
<keyword evidence="2" id="KW-0378">Hydrolase</keyword>
<dbReference type="RefSeq" id="WP_010754791.1">
    <property type="nucleotide sequence ID" value="NZ_CABJBY010000001.1"/>
</dbReference>
<dbReference type="AlphaFoldDB" id="A0AAW8U1A2"/>
<dbReference type="Gene3D" id="3.40.50.1110">
    <property type="entry name" value="SGNH hydrolase"/>
    <property type="match status" value="1"/>
</dbReference>
<evidence type="ECO:0000313" key="3">
    <source>
        <dbReference type="Proteomes" id="UP001256711"/>
    </source>
</evidence>
<name>A0AAW8U1A2_9ENTE</name>
<proteinExistence type="predicted"/>
<dbReference type="InterPro" id="IPR013830">
    <property type="entry name" value="SGNH_hydro"/>
</dbReference>
<dbReference type="InterPro" id="IPR036514">
    <property type="entry name" value="SGNH_hydro_sf"/>
</dbReference>